<dbReference type="EMBL" id="HE612857">
    <property type="protein sequence ID" value="CCE62076.1"/>
    <property type="molecule type" value="Genomic_DNA"/>
</dbReference>
<dbReference type="CDD" id="cd03684">
    <property type="entry name" value="ClC_3_like"/>
    <property type="match status" value="1"/>
</dbReference>
<proteinExistence type="inferred from homology"/>
<protein>
    <recommendedName>
        <fullName evidence="9">Chloride channel protein</fullName>
    </recommendedName>
</protein>
<keyword evidence="6 9" id="KW-0472">Membrane</keyword>
<dbReference type="CDD" id="cd04591">
    <property type="entry name" value="CBS_pair_voltage-gated_CLC_euk_bac"/>
    <property type="match status" value="1"/>
</dbReference>
<feature type="transmembrane region" description="Helical" evidence="9">
    <location>
        <begin position="105"/>
        <end position="126"/>
    </location>
</feature>
<keyword evidence="5 9" id="KW-0406">Ion transport</keyword>
<sequence>MSKYGPLSMGMDDAFDDSNNAVSPDFNSNSTGETVEKMIPEVARFDQFTTIDWIAEESTPVLLTNGALINVSNINDIDSNNENNGRAEFSRFGNYKKLIWERSRAVITLTLIAITIGCIAAFLQIFTETLVNWKTGHCKRNWILNKSFCCSIDLSEEGKSEDPVGKFVEAGMNFRKRMFMELSKREELDCVDDGLWVNRSGILAPFITFMLFSILFALASNLLVKYVAPSATGSGISEIKVWVSGFQYNDKFLNIVTLFVKSIALPLAISSGLSVGKEGPSVHYATCVGYVITNWLLKDVLTFSQQSEYLTATSAAGVAVAFGTPIGGVLFGLEEIAPTNEFKLSTLWKSYYVALGAVATLKFINPFRNGMIVLFNVTYDRYWKASEIPIFILLGIFGGLYGKYVSKWNIHYVQFRRKYLSSWPTQEVLILTVFTAFISYFNEFLKLDMTESMGILFHECSSLNSGEESTFSHRLCTMDKNPTIASFIQITTSLAFATIFRTIMVVMSYGAMIPAGIFVPSMAVGATFGRFVSLFVERIINDQSSITPGTYAFLGAAAALSGITNLTITVVVIMFELTGAFIYIIPTMMVVAITRLVLEHEKVFGGIADQMILVNGFPYIELDSEDTFMRQHTAEDIMTKDLKYLSETMNLSEIKDIVYSHAGSVLKGFPIIRDFDQSEPDKVMIGYVLKKHLLAKLEEPDFMFTDEESVVVNFIEAKNDNNRVLDEALSLINFSDVVNFSPITVKPNTPVSLLFRMFKQLGCKTIIVESQGIIKGLITVKDLLRFERSKHREIYGPFYPESEFLSERFWPIVKQLINRFR</sequence>
<feature type="transmembrane region" description="Helical" evidence="9">
    <location>
        <begin position="580"/>
        <end position="598"/>
    </location>
</feature>
<evidence type="ECO:0000256" key="9">
    <source>
        <dbReference type="RuleBase" id="RU361221"/>
    </source>
</evidence>
<keyword evidence="3 9" id="KW-0812">Transmembrane</keyword>
<dbReference type="PANTHER" id="PTHR45711">
    <property type="entry name" value="CHLORIDE CHANNEL PROTEIN"/>
    <property type="match status" value="1"/>
</dbReference>
<keyword evidence="7 9" id="KW-0868">Chloride</keyword>
<keyword evidence="8" id="KW-0129">CBS domain</keyword>
<dbReference type="Pfam" id="PF00654">
    <property type="entry name" value="Voltage_CLC"/>
    <property type="match status" value="1"/>
</dbReference>
<accession>G8BPZ5</accession>
<dbReference type="GO" id="GO:0005247">
    <property type="term" value="F:voltage-gated chloride channel activity"/>
    <property type="evidence" value="ECO:0007669"/>
    <property type="project" value="EnsemblFungi"/>
</dbReference>
<dbReference type="InterPro" id="IPR046342">
    <property type="entry name" value="CBS_dom_sf"/>
</dbReference>
<evidence type="ECO:0000256" key="6">
    <source>
        <dbReference type="ARBA" id="ARBA00023136"/>
    </source>
</evidence>
<dbReference type="Gene3D" id="3.10.580.10">
    <property type="entry name" value="CBS-domain"/>
    <property type="match status" value="1"/>
</dbReference>
<reference evidence="11 12" key="1">
    <citation type="journal article" date="2011" name="Proc. Natl. Acad. Sci. U.S.A.">
        <title>Evolutionary erosion of yeast sex chromosomes by mating-type switching accidents.</title>
        <authorList>
            <person name="Gordon J.L."/>
            <person name="Armisen D."/>
            <person name="Proux-Wera E."/>
            <person name="Oheigeartaigh S.S."/>
            <person name="Byrne K.P."/>
            <person name="Wolfe K.H."/>
        </authorList>
    </citation>
    <scope>NUCLEOTIDE SEQUENCE [LARGE SCALE GENOMIC DNA]</scope>
    <source>
        <strain evidence="12">ATCC 24235 / CBS 4417 / NBRC 1672 / NRRL Y-8282 / UCD 70-5</strain>
    </source>
</reference>
<dbReference type="PRINTS" id="PR00762">
    <property type="entry name" value="CLCHANNEL"/>
</dbReference>
<dbReference type="GO" id="GO:0000324">
    <property type="term" value="C:fungal-type vacuole"/>
    <property type="evidence" value="ECO:0007669"/>
    <property type="project" value="EnsemblFungi"/>
</dbReference>
<keyword evidence="2 9" id="KW-0813">Transport</keyword>
<dbReference type="Proteomes" id="UP000005666">
    <property type="component" value="Chromosome 2"/>
</dbReference>
<evidence type="ECO:0000256" key="8">
    <source>
        <dbReference type="PROSITE-ProRule" id="PRU00703"/>
    </source>
</evidence>
<feature type="transmembrane region" description="Helical" evidence="9">
    <location>
        <begin position="388"/>
        <end position="406"/>
    </location>
</feature>
<comment type="subcellular location">
    <subcellularLocation>
        <location evidence="1 9">Membrane</location>
        <topology evidence="1 9">Multi-pass membrane protein</topology>
    </subcellularLocation>
</comment>
<comment type="similarity">
    <text evidence="9">Belongs to the chloride channel (TC 2.A.49) family.</text>
</comment>
<evidence type="ECO:0000256" key="4">
    <source>
        <dbReference type="ARBA" id="ARBA00022989"/>
    </source>
</evidence>
<feature type="transmembrane region" description="Helical" evidence="9">
    <location>
        <begin position="550"/>
        <end position="574"/>
    </location>
</feature>
<evidence type="ECO:0000256" key="7">
    <source>
        <dbReference type="ARBA" id="ARBA00023214"/>
    </source>
</evidence>
<name>G8BPZ5_TETPH</name>
<dbReference type="SUPFAM" id="SSF81340">
    <property type="entry name" value="Clc chloride channel"/>
    <property type="match status" value="1"/>
</dbReference>
<dbReference type="GO" id="GO:0006878">
    <property type="term" value="P:intracellular copper ion homeostasis"/>
    <property type="evidence" value="ECO:0007669"/>
    <property type="project" value="EnsemblFungi"/>
</dbReference>
<dbReference type="Gene3D" id="1.10.3080.10">
    <property type="entry name" value="Clc chloride channel"/>
    <property type="match status" value="1"/>
</dbReference>
<feature type="transmembrane region" description="Helical" evidence="9">
    <location>
        <begin position="509"/>
        <end position="529"/>
    </location>
</feature>
<keyword evidence="12" id="KW-1185">Reference proteome</keyword>
<evidence type="ECO:0000256" key="5">
    <source>
        <dbReference type="ARBA" id="ARBA00023065"/>
    </source>
</evidence>
<evidence type="ECO:0000256" key="1">
    <source>
        <dbReference type="ARBA" id="ARBA00004141"/>
    </source>
</evidence>
<evidence type="ECO:0000256" key="3">
    <source>
        <dbReference type="ARBA" id="ARBA00022692"/>
    </source>
</evidence>
<feature type="transmembrane region" description="Helical" evidence="9">
    <location>
        <begin position="351"/>
        <end position="367"/>
    </location>
</feature>
<evidence type="ECO:0000259" key="10">
    <source>
        <dbReference type="PROSITE" id="PS51371"/>
    </source>
</evidence>
<dbReference type="SMART" id="SM00116">
    <property type="entry name" value="CBS"/>
    <property type="match status" value="2"/>
</dbReference>
<feature type="transmembrane region" description="Helical" evidence="9">
    <location>
        <begin position="202"/>
        <end position="224"/>
    </location>
</feature>
<dbReference type="InterPro" id="IPR014743">
    <property type="entry name" value="Cl-channel_core"/>
</dbReference>
<dbReference type="Pfam" id="PF00571">
    <property type="entry name" value="CBS"/>
    <property type="match status" value="2"/>
</dbReference>
<evidence type="ECO:0000313" key="12">
    <source>
        <dbReference type="Proteomes" id="UP000005666"/>
    </source>
</evidence>
<organism evidence="11 12">
    <name type="scientific">Tetrapisispora phaffii (strain ATCC 24235 / CBS 4417 / NBRC 1672 / NRRL Y-8282 / UCD 70-5)</name>
    <name type="common">Yeast</name>
    <name type="synonym">Fabospora phaffii</name>
    <dbReference type="NCBI Taxonomy" id="1071381"/>
    <lineage>
        <taxon>Eukaryota</taxon>
        <taxon>Fungi</taxon>
        <taxon>Dikarya</taxon>
        <taxon>Ascomycota</taxon>
        <taxon>Saccharomycotina</taxon>
        <taxon>Saccharomycetes</taxon>
        <taxon>Saccharomycetales</taxon>
        <taxon>Saccharomycetaceae</taxon>
        <taxon>Tetrapisispora</taxon>
    </lineage>
</organism>
<dbReference type="GO" id="GO:0006879">
    <property type="term" value="P:intracellular iron ion homeostasis"/>
    <property type="evidence" value="ECO:0007669"/>
    <property type="project" value="EnsemblFungi"/>
</dbReference>
<dbReference type="GO" id="GO:0005783">
    <property type="term" value="C:endoplasmic reticulum"/>
    <property type="evidence" value="ECO:0007669"/>
    <property type="project" value="EnsemblFungi"/>
</dbReference>
<feature type="domain" description="CBS" evidence="10">
    <location>
        <begin position="738"/>
        <end position="793"/>
    </location>
</feature>
<dbReference type="GO" id="GO:0005769">
    <property type="term" value="C:early endosome"/>
    <property type="evidence" value="ECO:0007669"/>
    <property type="project" value="TreeGrafter"/>
</dbReference>
<feature type="transmembrane region" description="Helical" evidence="9">
    <location>
        <begin position="484"/>
        <end position="503"/>
    </location>
</feature>
<dbReference type="InterPro" id="IPR001807">
    <property type="entry name" value="ClC"/>
</dbReference>
<dbReference type="STRING" id="1071381.G8BPZ5"/>
<feature type="transmembrane region" description="Helical" evidence="9">
    <location>
        <begin position="309"/>
        <end position="331"/>
    </location>
</feature>
<dbReference type="RefSeq" id="XP_003684510.1">
    <property type="nucleotide sequence ID" value="XM_003684462.1"/>
</dbReference>
<evidence type="ECO:0000313" key="11">
    <source>
        <dbReference type="EMBL" id="CCE62076.1"/>
    </source>
</evidence>
<keyword evidence="4 9" id="KW-1133">Transmembrane helix</keyword>
<dbReference type="KEGG" id="tpf:TPHA_0B04040"/>
<dbReference type="InterPro" id="IPR000644">
    <property type="entry name" value="CBS_dom"/>
</dbReference>
<dbReference type="eggNOG" id="KOG0475">
    <property type="taxonomic scope" value="Eukaryota"/>
</dbReference>
<evidence type="ECO:0000256" key="2">
    <source>
        <dbReference type="ARBA" id="ARBA00022448"/>
    </source>
</evidence>
<dbReference type="GO" id="GO:0034756">
    <property type="term" value="P:regulation of iron ion transport"/>
    <property type="evidence" value="ECO:0007669"/>
    <property type="project" value="EnsemblFungi"/>
</dbReference>
<dbReference type="OrthoDB" id="44789at2759"/>
<dbReference type="GO" id="GO:0005886">
    <property type="term" value="C:plasma membrane"/>
    <property type="evidence" value="ECO:0007669"/>
    <property type="project" value="EnsemblFungi"/>
</dbReference>
<dbReference type="PANTHER" id="PTHR45711:SF9">
    <property type="entry name" value="ANION_PROTON EXCHANGE TRANSPORTER GEF1"/>
    <property type="match status" value="1"/>
</dbReference>
<dbReference type="GO" id="GO:0005797">
    <property type="term" value="C:Golgi medial cisterna"/>
    <property type="evidence" value="ECO:0007669"/>
    <property type="project" value="EnsemblFungi"/>
</dbReference>
<dbReference type="AlphaFoldDB" id="G8BPZ5"/>
<dbReference type="HOGENOM" id="CLU_003181_2_2_1"/>
<dbReference type="PROSITE" id="PS51371">
    <property type="entry name" value="CBS"/>
    <property type="match status" value="1"/>
</dbReference>
<dbReference type="SUPFAM" id="SSF54631">
    <property type="entry name" value="CBS-domain pair"/>
    <property type="match status" value="1"/>
</dbReference>
<gene>
    <name evidence="11" type="primary">TPHA0B04040</name>
    <name evidence="11" type="ordered locus">TPHA_0B04040</name>
</gene>
<dbReference type="GeneID" id="11534747"/>
<feature type="transmembrane region" description="Helical" evidence="9">
    <location>
        <begin position="252"/>
        <end position="269"/>
    </location>
</feature>
<dbReference type="OMA" id="MFLKINM"/>